<protein>
    <recommendedName>
        <fullName evidence="4">Secreted protein</fullName>
    </recommendedName>
</protein>
<dbReference type="RefSeq" id="WP_381250120.1">
    <property type="nucleotide sequence ID" value="NZ_JBHTBI010000004.1"/>
</dbReference>
<evidence type="ECO:0000313" key="3">
    <source>
        <dbReference type="Proteomes" id="UP001596957"/>
    </source>
</evidence>
<proteinExistence type="predicted"/>
<comment type="caution">
    <text evidence="2">The sequence shown here is derived from an EMBL/GenBank/DDBJ whole genome shotgun (WGS) entry which is preliminary data.</text>
</comment>
<reference evidence="3" key="1">
    <citation type="journal article" date="2019" name="Int. J. Syst. Evol. Microbiol.">
        <title>The Global Catalogue of Microorganisms (GCM) 10K type strain sequencing project: providing services to taxonomists for standard genome sequencing and annotation.</title>
        <authorList>
            <consortium name="The Broad Institute Genomics Platform"/>
            <consortium name="The Broad Institute Genome Sequencing Center for Infectious Disease"/>
            <person name="Wu L."/>
            <person name="Ma J."/>
        </authorList>
    </citation>
    <scope>NUCLEOTIDE SEQUENCE [LARGE SCALE GENOMIC DNA]</scope>
    <source>
        <strain evidence="3">CGMCC 4.7198</strain>
    </source>
</reference>
<organism evidence="2 3">
    <name type="scientific">Streptomyces lutosisoli</name>
    <dbReference type="NCBI Taxonomy" id="2665721"/>
    <lineage>
        <taxon>Bacteria</taxon>
        <taxon>Bacillati</taxon>
        <taxon>Actinomycetota</taxon>
        <taxon>Actinomycetes</taxon>
        <taxon>Kitasatosporales</taxon>
        <taxon>Streptomycetaceae</taxon>
        <taxon>Streptomyces</taxon>
    </lineage>
</organism>
<keyword evidence="3" id="KW-1185">Reference proteome</keyword>
<feature type="compositionally biased region" description="Low complexity" evidence="1">
    <location>
        <begin position="97"/>
        <end position="106"/>
    </location>
</feature>
<feature type="compositionally biased region" description="Low complexity" evidence="1">
    <location>
        <begin position="114"/>
        <end position="124"/>
    </location>
</feature>
<feature type="compositionally biased region" description="Low complexity" evidence="1">
    <location>
        <begin position="73"/>
        <end position="89"/>
    </location>
</feature>
<feature type="compositionally biased region" description="Gly residues" evidence="1">
    <location>
        <begin position="125"/>
        <end position="138"/>
    </location>
</feature>
<feature type="compositionally biased region" description="Gly residues" evidence="1">
    <location>
        <begin position="63"/>
        <end position="72"/>
    </location>
</feature>
<dbReference type="EMBL" id="JBHTEC010000001">
    <property type="protein sequence ID" value="MFD0283104.1"/>
    <property type="molecule type" value="Genomic_DNA"/>
</dbReference>
<gene>
    <name evidence="2" type="ORF">ACFQZP_15685</name>
</gene>
<sequence length="257" mass="24118">MGASATVVCLGTVLAACGSGGGGDGYVAVGAAGGSPRASGAVVAPTGNVSLMPLEGDTAAGPKGAGTSGSSGSGESTSTSSSASASDSGSGSGSGSGETASGAGTSDQGGGGAADSSGGTSTPSSGGGNSGRTSGGSGSTSASPAPTAPGSTASAGPAVLSVGDPSREATDQRWCEKVTVSFRNTGGTAVRSGTVTFGTHIIGALGIDWATIESTEDLPAPIAAGAKKDKTWTVCVDAWRVPLGMHIETRDVSVRWK</sequence>
<feature type="compositionally biased region" description="Low complexity" evidence="1">
    <location>
        <begin position="139"/>
        <end position="158"/>
    </location>
</feature>
<evidence type="ECO:0008006" key="4">
    <source>
        <dbReference type="Google" id="ProtNLM"/>
    </source>
</evidence>
<dbReference type="Proteomes" id="UP001596957">
    <property type="component" value="Unassembled WGS sequence"/>
</dbReference>
<accession>A0ABW2VGX2</accession>
<evidence type="ECO:0000256" key="1">
    <source>
        <dbReference type="SAM" id="MobiDB-lite"/>
    </source>
</evidence>
<evidence type="ECO:0000313" key="2">
    <source>
        <dbReference type="EMBL" id="MFD0283104.1"/>
    </source>
</evidence>
<name>A0ABW2VGX2_9ACTN</name>
<feature type="region of interest" description="Disordered" evidence="1">
    <location>
        <begin position="53"/>
        <end position="170"/>
    </location>
</feature>